<organism evidence="1 2">
    <name type="scientific">Aquabacterium soli</name>
    <dbReference type="NCBI Taxonomy" id="2493092"/>
    <lineage>
        <taxon>Bacteria</taxon>
        <taxon>Pseudomonadati</taxon>
        <taxon>Pseudomonadota</taxon>
        <taxon>Betaproteobacteria</taxon>
        <taxon>Burkholderiales</taxon>
        <taxon>Aquabacterium</taxon>
    </lineage>
</organism>
<name>A0A426UZL7_9BURK</name>
<gene>
    <name evidence="1" type="ORF">EIP75_22995</name>
</gene>
<protein>
    <recommendedName>
        <fullName evidence="3">ATPase with chaperone activity</fullName>
    </recommendedName>
</protein>
<proteinExistence type="predicted"/>
<evidence type="ECO:0000313" key="2">
    <source>
        <dbReference type="Proteomes" id="UP000269265"/>
    </source>
</evidence>
<dbReference type="AlphaFoldDB" id="A0A426UZL7"/>
<accession>A0A426UZL7</accession>
<evidence type="ECO:0000313" key="1">
    <source>
        <dbReference type="EMBL" id="RRS00042.1"/>
    </source>
</evidence>
<reference evidence="1 2" key="1">
    <citation type="submission" date="2018-12" db="EMBL/GenBank/DDBJ databases">
        <title>The whole draft genome of Aquabacterium sp. SJQ9.</title>
        <authorList>
            <person name="Sun L."/>
            <person name="Gao X."/>
            <person name="Chen W."/>
            <person name="Huang K."/>
        </authorList>
    </citation>
    <scope>NUCLEOTIDE SEQUENCE [LARGE SCALE GENOMIC DNA]</scope>
    <source>
        <strain evidence="1 2">SJQ9</strain>
    </source>
</reference>
<sequence>MSDEYQIEIPPSFQALYIDTRKRLTVPMAELRDRYELCEDLANHLTEHCRNVHADIGDIQIEVLQRCHQGLSGPDAVVSAPEAVWVVTRLAELLYWPMDWQEPTPTKADEDDTP</sequence>
<keyword evidence="2" id="KW-1185">Reference proteome</keyword>
<comment type="caution">
    <text evidence="1">The sequence shown here is derived from an EMBL/GenBank/DDBJ whole genome shotgun (WGS) entry which is preliminary data.</text>
</comment>
<dbReference type="EMBL" id="RSED01000034">
    <property type="protein sequence ID" value="RRS00042.1"/>
    <property type="molecule type" value="Genomic_DNA"/>
</dbReference>
<evidence type="ECO:0008006" key="3">
    <source>
        <dbReference type="Google" id="ProtNLM"/>
    </source>
</evidence>
<dbReference type="OrthoDB" id="9152680at2"/>
<dbReference type="Proteomes" id="UP000269265">
    <property type="component" value="Unassembled WGS sequence"/>
</dbReference>